<dbReference type="Pfam" id="PF14246">
    <property type="entry name" value="TetR_C_7"/>
    <property type="match status" value="1"/>
</dbReference>
<evidence type="ECO:0000313" key="4">
    <source>
        <dbReference type="EMBL" id="TXE78997.1"/>
    </source>
</evidence>
<dbReference type="Proteomes" id="UP000321310">
    <property type="component" value="Unassembled WGS sequence"/>
</dbReference>
<reference evidence="4 5" key="1">
    <citation type="submission" date="2019-07" db="EMBL/GenBank/DDBJ databases">
        <title>Rapid identification of Enteric Bacteria from Whole Genome Sequences (WGS) using Average Nucleotide Identity (ANI).</title>
        <authorList>
            <person name="Lane C."/>
        </authorList>
    </citation>
    <scope>NUCLEOTIDE SEQUENCE [LARGE SCALE GENOMIC DNA]</scope>
    <source>
        <strain evidence="4 5">2016D-0250</strain>
    </source>
</reference>
<accession>A0A5C7DUW3</accession>
<protein>
    <submittedName>
        <fullName evidence="4">TetR/AcrR family transcriptional regulator</fullName>
    </submittedName>
</protein>
<sequence>MDKTMEMPLSKSQLRLEKIKQIALESFLKNGYEATNLKDIIKQTGGSFSSVYEHYKNKEGLFRAVLDDFTEKHFLRALKHMECVENQKLEDFLYEFSLAYLEIFNNEKTIAIARIIFSQVYNEKTNLSEWFEKENERVVEFILQKRFQQDKNDIISSNSKFLSSTFCAMLRGDFFMQSVFKNKISMSKDEQIKHAKKIVKLFTQGIINFD</sequence>
<dbReference type="PANTHER" id="PTHR43479">
    <property type="entry name" value="ACREF/ENVCD OPERON REPRESSOR-RELATED"/>
    <property type="match status" value="1"/>
</dbReference>
<dbReference type="Gene3D" id="1.10.357.10">
    <property type="entry name" value="Tetracycline Repressor, domain 2"/>
    <property type="match status" value="1"/>
</dbReference>
<dbReference type="PROSITE" id="PS50977">
    <property type="entry name" value="HTH_TETR_2"/>
    <property type="match status" value="1"/>
</dbReference>
<feature type="DNA-binding region" description="H-T-H motif" evidence="2">
    <location>
        <begin position="36"/>
        <end position="55"/>
    </location>
</feature>
<dbReference type="AlphaFoldDB" id="A0A5C7DUW3"/>
<organism evidence="4 5">
    <name type="scientific">Campylobacter peloridis</name>
    <dbReference type="NCBI Taxonomy" id="488546"/>
    <lineage>
        <taxon>Bacteria</taxon>
        <taxon>Pseudomonadati</taxon>
        <taxon>Campylobacterota</taxon>
        <taxon>Epsilonproteobacteria</taxon>
        <taxon>Campylobacterales</taxon>
        <taxon>Campylobacteraceae</taxon>
        <taxon>Campylobacter</taxon>
    </lineage>
</organism>
<dbReference type="RefSeq" id="WP_147575901.1">
    <property type="nucleotide sequence ID" value="NZ_VOWB01000079.1"/>
</dbReference>
<proteinExistence type="predicted"/>
<dbReference type="InterPro" id="IPR001647">
    <property type="entry name" value="HTH_TetR"/>
</dbReference>
<gene>
    <name evidence="4" type="ORF">FPD46_07000</name>
</gene>
<comment type="caution">
    <text evidence="4">The sequence shown here is derived from an EMBL/GenBank/DDBJ whole genome shotgun (WGS) entry which is preliminary data.</text>
</comment>
<dbReference type="Gene3D" id="1.10.10.60">
    <property type="entry name" value="Homeodomain-like"/>
    <property type="match status" value="1"/>
</dbReference>
<evidence type="ECO:0000256" key="2">
    <source>
        <dbReference type="PROSITE-ProRule" id="PRU00335"/>
    </source>
</evidence>
<dbReference type="PANTHER" id="PTHR43479:SF11">
    <property type="entry name" value="ACREF_ENVCD OPERON REPRESSOR-RELATED"/>
    <property type="match status" value="1"/>
</dbReference>
<feature type="domain" description="HTH tetR-type" evidence="3">
    <location>
        <begin position="13"/>
        <end position="73"/>
    </location>
</feature>
<name>A0A5C7DUW3_9BACT</name>
<dbReference type="InterPro" id="IPR050624">
    <property type="entry name" value="HTH-type_Tx_Regulator"/>
</dbReference>
<dbReference type="InterPro" id="IPR039536">
    <property type="entry name" value="TetR_C_Proteobacteria"/>
</dbReference>
<dbReference type="GO" id="GO:0003677">
    <property type="term" value="F:DNA binding"/>
    <property type="evidence" value="ECO:0007669"/>
    <property type="project" value="UniProtKB-UniRule"/>
</dbReference>
<keyword evidence="1 2" id="KW-0238">DNA-binding</keyword>
<dbReference type="Pfam" id="PF00440">
    <property type="entry name" value="TetR_N"/>
    <property type="match status" value="1"/>
</dbReference>
<dbReference type="SUPFAM" id="SSF46689">
    <property type="entry name" value="Homeodomain-like"/>
    <property type="match status" value="1"/>
</dbReference>
<dbReference type="EMBL" id="VOWB01000079">
    <property type="protein sequence ID" value="TXE78997.1"/>
    <property type="molecule type" value="Genomic_DNA"/>
</dbReference>
<evidence type="ECO:0000313" key="5">
    <source>
        <dbReference type="Proteomes" id="UP000321310"/>
    </source>
</evidence>
<evidence type="ECO:0000259" key="3">
    <source>
        <dbReference type="PROSITE" id="PS50977"/>
    </source>
</evidence>
<dbReference type="InterPro" id="IPR009057">
    <property type="entry name" value="Homeodomain-like_sf"/>
</dbReference>
<evidence type="ECO:0000256" key="1">
    <source>
        <dbReference type="ARBA" id="ARBA00023125"/>
    </source>
</evidence>